<dbReference type="VEuPathDB" id="AmoebaDB:ACA1_387320"/>
<name>L8GEK6_ACACF</name>
<dbReference type="OrthoDB" id="10257659at2759"/>
<organism evidence="2 3">
    <name type="scientific">Acanthamoeba castellanii (strain ATCC 30010 / Neff)</name>
    <dbReference type="NCBI Taxonomy" id="1257118"/>
    <lineage>
        <taxon>Eukaryota</taxon>
        <taxon>Amoebozoa</taxon>
        <taxon>Discosea</taxon>
        <taxon>Longamoebia</taxon>
        <taxon>Centramoebida</taxon>
        <taxon>Acanthamoebidae</taxon>
        <taxon>Acanthamoeba</taxon>
    </lineage>
</organism>
<dbReference type="GeneID" id="14911645"/>
<dbReference type="SUPFAM" id="SSF81383">
    <property type="entry name" value="F-box domain"/>
    <property type="match status" value="1"/>
</dbReference>
<sequence>MDKESDGREKLPEEMWQEVLRWLPLPDLYAAALACRSWATLSLYDEAFWRQLAERILRSIHKILNVKRAYGMSTQDFYFLMQRAAEEANLMTLDEHFDNWIPTDIVQDFVREFMKGFQNFMTQLGFEPGVELK</sequence>
<dbReference type="SMART" id="SM00256">
    <property type="entry name" value="FBOX"/>
    <property type="match status" value="1"/>
</dbReference>
<dbReference type="AlphaFoldDB" id="L8GEK6"/>
<dbReference type="RefSeq" id="XP_004333146.1">
    <property type="nucleotide sequence ID" value="XM_004333098.1"/>
</dbReference>
<proteinExistence type="predicted"/>
<protein>
    <submittedName>
        <fullName evidence="2">Fbox domain containing protein</fullName>
    </submittedName>
</protein>
<feature type="domain" description="F-box" evidence="1">
    <location>
        <begin position="5"/>
        <end position="52"/>
    </location>
</feature>
<dbReference type="Proteomes" id="UP000011083">
    <property type="component" value="Unassembled WGS sequence"/>
</dbReference>
<gene>
    <name evidence="2" type="ORF">ACA1_387320</name>
</gene>
<accession>L8GEK6</accession>
<evidence type="ECO:0000313" key="3">
    <source>
        <dbReference type="Proteomes" id="UP000011083"/>
    </source>
</evidence>
<evidence type="ECO:0000313" key="2">
    <source>
        <dbReference type="EMBL" id="ELR11133.1"/>
    </source>
</evidence>
<keyword evidence="3" id="KW-1185">Reference proteome</keyword>
<dbReference type="Pfam" id="PF12937">
    <property type="entry name" value="F-box-like"/>
    <property type="match status" value="1"/>
</dbReference>
<dbReference type="InterPro" id="IPR036047">
    <property type="entry name" value="F-box-like_dom_sf"/>
</dbReference>
<dbReference type="InterPro" id="IPR001810">
    <property type="entry name" value="F-box_dom"/>
</dbReference>
<dbReference type="Gene3D" id="1.20.1280.50">
    <property type="match status" value="1"/>
</dbReference>
<dbReference type="KEGG" id="acan:ACA1_387320"/>
<dbReference type="PROSITE" id="PS50181">
    <property type="entry name" value="FBOX"/>
    <property type="match status" value="1"/>
</dbReference>
<evidence type="ECO:0000259" key="1">
    <source>
        <dbReference type="PROSITE" id="PS50181"/>
    </source>
</evidence>
<dbReference type="EMBL" id="KB008156">
    <property type="protein sequence ID" value="ELR11133.1"/>
    <property type="molecule type" value="Genomic_DNA"/>
</dbReference>
<reference evidence="2 3" key="1">
    <citation type="journal article" date="2013" name="Genome Biol.">
        <title>Genome of Acanthamoeba castellanii highlights extensive lateral gene transfer and early evolution of tyrosine kinase signaling.</title>
        <authorList>
            <person name="Clarke M."/>
            <person name="Lohan A.J."/>
            <person name="Liu B."/>
            <person name="Lagkouvardos I."/>
            <person name="Roy S."/>
            <person name="Zafar N."/>
            <person name="Bertelli C."/>
            <person name="Schilde C."/>
            <person name="Kianianmomeni A."/>
            <person name="Burglin T.R."/>
            <person name="Frech C."/>
            <person name="Turcotte B."/>
            <person name="Kopec K.O."/>
            <person name="Synnott J.M."/>
            <person name="Choo C."/>
            <person name="Paponov I."/>
            <person name="Finkler A."/>
            <person name="Soon Heng Tan C."/>
            <person name="Hutchins A.P."/>
            <person name="Weinmeier T."/>
            <person name="Rattei T."/>
            <person name="Chu J.S."/>
            <person name="Gimenez G."/>
            <person name="Irimia M."/>
            <person name="Rigden D.J."/>
            <person name="Fitzpatrick D.A."/>
            <person name="Lorenzo-Morales J."/>
            <person name="Bateman A."/>
            <person name="Chiu C.H."/>
            <person name="Tang P."/>
            <person name="Hegemann P."/>
            <person name="Fromm H."/>
            <person name="Raoult D."/>
            <person name="Greub G."/>
            <person name="Miranda-Saavedra D."/>
            <person name="Chen N."/>
            <person name="Nash P."/>
            <person name="Ginger M.L."/>
            <person name="Horn M."/>
            <person name="Schaap P."/>
            <person name="Caler L."/>
            <person name="Loftus B."/>
        </authorList>
    </citation>
    <scope>NUCLEOTIDE SEQUENCE [LARGE SCALE GENOMIC DNA]</scope>
    <source>
        <strain evidence="2 3">Neff</strain>
    </source>
</reference>